<dbReference type="AlphaFoldDB" id="A0A8B9PBG1"/>
<dbReference type="Ensembl" id="ENSAOWT00000009258.1">
    <property type="protein sequence ID" value="ENSAOWP00000008185.1"/>
    <property type="gene ID" value="ENSAOWG00000005605.1"/>
</dbReference>
<sequence length="90" mass="10192">MWRRRQELERERTGFGRKRHEFGGEESGGEKTIRIWGVRDAILGRKPGIWDPSDPSPSTAENRPLPPELRHDALALQTALEFDGPDGDGE</sequence>
<proteinExistence type="predicted"/>
<evidence type="ECO:0000313" key="2">
    <source>
        <dbReference type="Ensembl" id="ENSAOWP00000008185.1"/>
    </source>
</evidence>
<feature type="compositionally biased region" description="Basic and acidic residues" evidence="1">
    <location>
        <begin position="1"/>
        <end position="14"/>
    </location>
</feature>
<name>A0A8B9PBG1_APTOW</name>
<keyword evidence="3" id="KW-1185">Reference proteome</keyword>
<dbReference type="Proteomes" id="UP000694424">
    <property type="component" value="Unplaced"/>
</dbReference>
<feature type="region of interest" description="Disordered" evidence="1">
    <location>
        <begin position="1"/>
        <end position="28"/>
    </location>
</feature>
<accession>A0A8B9PBG1</accession>
<reference evidence="2" key="1">
    <citation type="submission" date="2025-08" db="UniProtKB">
        <authorList>
            <consortium name="Ensembl"/>
        </authorList>
    </citation>
    <scope>IDENTIFICATION</scope>
</reference>
<evidence type="ECO:0000313" key="3">
    <source>
        <dbReference type="Proteomes" id="UP000694424"/>
    </source>
</evidence>
<evidence type="ECO:0000256" key="1">
    <source>
        <dbReference type="SAM" id="MobiDB-lite"/>
    </source>
</evidence>
<feature type="region of interest" description="Disordered" evidence="1">
    <location>
        <begin position="46"/>
        <end position="68"/>
    </location>
</feature>
<reference evidence="2" key="2">
    <citation type="submission" date="2025-09" db="UniProtKB">
        <authorList>
            <consortium name="Ensembl"/>
        </authorList>
    </citation>
    <scope>IDENTIFICATION</scope>
</reference>
<protein>
    <submittedName>
        <fullName evidence="2">Uncharacterized protein</fullName>
    </submittedName>
</protein>
<organism evidence="2 3">
    <name type="scientific">Apteryx owenii</name>
    <name type="common">Little spotted kiwi</name>
    <dbReference type="NCBI Taxonomy" id="8824"/>
    <lineage>
        <taxon>Eukaryota</taxon>
        <taxon>Metazoa</taxon>
        <taxon>Chordata</taxon>
        <taxon>Craniata</taxon>
        <taxon>Vertebrata</taxon>
        <taxon>Euteleostomi</taxon>
        <taxon>Archelosauria</taxon>
        <taxon>Archosauria</taxon>
        <taxon>Dinosauria</taxon>
        <taxon>Saurischia</taxon>
        <taxon>Theropoda</taxon>
        <taxon>Coelurosauria</taxon>
        <taxon>Aves</taxon>
        <taxon>Palaeognathae</taxon>
        <taxon>Apterygiformes</taxon>
        <taxon>Apterygidae</taxon>
        <taxon>Apteryx</taxon>
    </lineage>
</organism>